<accession>A0A0G4FN64</accession>
<dbReference type="EMBL" id="CDMZ01000502">
    <property type="protein sequence ID" value="CEM15684.1"/>
    <property type="molecule type" value="Genomic_DNA"/>
</dbReference>
<protein>
    <submittedName>
        <fullName evidence="2">Uncharacterized protein</fullName>
    </submittedName>
</protein>
<organism evidence="2">
    <name type="scientific">Chromera velia CCMP2878</name>
    <dbReference type="NCBI Taxonomy" id="1169474"/>
    <lineage>
        <taxon>Eukaryota</taxon>
        <taxon>Sar</taxon>
        <taxon>Alveolata</taxon>
        <taxon>Colpodellida</taxon>
        <taxon>Chromeraceae</taxon>
        <taxon>Chromera</taxon>
    </lineage>
</organism>
<proteinExistence type="predicted"/>
<dbReference type="VEuPathDB" id="CryptoDB:Cvel_17912"/>
<evidence type="ECO:0000313" key="2">
    <source>
        <dbReference type="EMBL" id="CEM15684.1"/>
    </source>
</evidence>
<evidence type="ECO:0000256" key="1">
    <source>
        <dbReference type="SAM" id="MobiDB-lite"/>
    </source>
</evidence>
<gene>
    <name evidence="2" type="ORF">Cvel_17912</name>
</gene>
<sequence>MQAGQGGDEESEDGGGVDIVSGEEGSDREASPSASVSTSSRGAAFSKQIAGPSFGLAGQPPTLPPHLSGQRPLVHSPHLKKRRADGTFERTPRGKHFVYKGLEKDRFYPFLDTIPEEGELESSDGGENEQKAKRSQAKTIAFMNDWTRVGSRKREKPVRDLFAVRHARQGKDLCKTLHRTTVSLWDQMLGTATLPAEERADALTSAAVSFVTSASVIETEKVVTAGYDVGTGSVRVRVTDCERESRSGLYSYQRYKAGRERRVNRLRGRCL</sequence>
<dbReference type="AlphaFoldDB" id="A0A0G4FN64"/>
<feature type="region of interest" description="Disordered" evidence="1">
    <location>
        <begin position="1"/>
        <end position="87"/>
    </location>
</feature>
<feature type="compositionally biased region" description="Low complexity" evidence="1">
    <location>
        <begin position="31"/>
        <end position="44"/>
    </location>
</feature>
<reference evidence="2" key="1">
    <citation type="submission" date="2014-11" db="EMBL/GenBank/DDBJ databases">
        <authorList>
            <person name="Otto D Thomas"/>
            <person name="Naeem Raeece"/>
        </authorList>
    </citation>
    <scope>NUCLEOTIDE SEQUENCE</scope>
</reference>
<dbReference type="PhylomeDB" id="A0A0G4FN64"/>
<name>A0A0G4FN64_9ALVE</name>